<evidence type="ECO:0000313" key="2">
    <source>
        <dbReference type="EMBL" id="MED6125305.1"/>
    </source>
</evidence>
<accession>A0ABU6RMT1</accession>
<evidence type="ECO:0000256" key="1">
    <source>
        <dbReference type="SAM" id="MobiDB-lite"/>
    </source>
</evidence>
<protein>
    <submittedName>
        <fullName evidence="2">Uncharacterized protein</fullName>
    </submittedName>
</protein>
<comment type="caution">
    <text evidence="2">The sequence shown here is derived from an EMBL/GenBank/DDBJ whole genome shotgun (WGS) entry which is preliminary data.</text>
</comment>
<dbReference type="EMBL" id="JASCZI010030908">
    <property type="protein sequence ID" value="MED6125305.1"/>
    <property type="molecule type" value="Genomic_DNA"/>
</dbReference>
<name>A0ABU6RMT1_9FABA</name>
<proteinExistence type="predicted"/>
<dbReference type="Proteomes" id="UP001341840">
    <property type="component" value="Unassembled WGS sequence"/>
</dbReference>
<keyword evidence="3" id="KW-1185">Reference proteome</keyword>
<evidence type="ECO:0000313" key="3">
    <source>
        <dbReference type="Proteomes" id="UP001341840"/>
    </source>
</evidence>
<sequence length="179" mass="19595">MVSSLWGTTFASKQRAAERIVPEVELEGDPKEPYLAGNAYVYVSDASYSSEQESTSVGSGPSSRHSSDSSTGSGSIGYGEASSGSASDCASDDDLRNGKGIPLHEFKLHPLHFGTIFPCKVKISWVPVQSDQSVSDRFTGLSSVFKKMVICHESDRDYDRFDQFNWPIRCDFENYVVGN</sequence>
<feature type="compositionally biased region" description="Basic and acidic residues" evidence="1">
    <location>
        <begin position="15"/>
        <end position="32"/>
    </location>
</feature>
<feature type="region of interest" description="Disordered" evidence="1">
    <location>
        <begin position="51"/>
        <end position="91"/>
    </location>
</feature>
<feature type="compositionally biased region" description="Low complexity" evidence="1">
    <location>
        <begin position="51"/>
        <end position="89"/>
    </location>
</feature>
<feature type="region of interest" description="Disordered" evidence="1">
    <location>
        <begin position="1"/>
        <end position="32"/>
    </location>
</feature>
<feature type="compositionally biased region" description="Polar residues" evidence="1">
    <location>
        <begin position="1"/>
        <end position="12"/>
    </location>
</feature>
<gene>
    <name evidence="2" type="ORF">PIB30_067288</name>
</gene>
<reference evidence="2 3" key="1">
    <citation type="journal article" date="2023" name="Plants (Basel)">
        <title>Bridging the Gap: Combining Genomics and Transcriptomics Approaches to Understand Stylosanthes scabra, an Orphan Legume from the Brazilian Caatinga.</title>
        <authorList>
            <person name="Ferreira-Neto J.R.C."/>
            <person name="da Silva M.D."/>
            <person name="Binneck E."/>
            <person name="de Melo N.F."/>
            <person name="da Silva R.H."/>
            <person name="de Melo A.L.T.M."/>
            <person name="Pandolfi V."/>
            <person name="Bustamante F.O."/>
            <person name="Brasileiro-Vidal A.C."/>
            <person name="Benko-Iseppon A.M."/>
        </authorList>
    </citation>
    <scope>NUCLEOTIDE SEQUENCE [LARGE SCALE GENOMIC DNA]</scope>
    <source>
        <tissue evidence="2">Leaves</tissue>
    </source>
</reference>
<organism evidence="2 3">
    <name type="scientific">Stylosanthes scabra</name>
    <dbReference type="NCBI Taxonomy" id="79078"/>
    <lineage>
        <taxon>Eukaryota</taxon>
        <taxon>Viridiplantae</taxon>
        <taxon>Streptophyta</taxon>
        <taxon>Embryophyta</taxon>
        <taxon>Tracheophyta</taxon>
        <taxon>Spermatophyta</taxon>
        <taxon>Magnoliopsida</taxon>
        <taxon>eudicotyledons</taxon>
        <taxon>Gunneridae</taxon>
        <taxon>Pentapetalae</taxon>
        <taxon>rosids</taxon>
        <taxon>fabids</taxon>
        <taxon>Fabales</taxon>
        <taxon>Fabaceae</taxon>
        <taxon>Papilionoideae</taxon>
        <taxon>50 kb inversion clade</taxon>
        <taxon>dalbergioids sensu lato</taxon>
        <taxon>Dalbergieae</taxon>
        <taxon>Pterocarpus clade</taxon>
        <taxon>Stylosanthes</taxon>
    </lineage>
</organism>